<keyword evidence="2" id="KW-1185">Reference proteome</keyword>
<evidence type="ECO:0000313" key="2">
    <source>
        <dbReference type="Proteomes" id="UP001166674"/>
    </source>
</evidence>
<accession>A0AA41MEP0</accession>
<sequence length="100" mass="10984">MSQCCPKPEKKDRMSFCTEHARRNALALHAQMKKTNPGPMGETLSCQVSAYAKTELGSQTPVATVKPAESWMKTAGVMGTRNPLLWIRHGEVTLTVKLIA</sequence>
<comment type="caution">
    <text evidence="1">The sequence shown here is derived from an EMBL/GenBank/DDBJ whole genome shotgun (WGS) entry which is preliminary data.</text>
</comment>
<dbReference type="AlphaFoldDB" id="A0AA41MEP0"/>
<organism evidence="1 2">
    <name type="scientific">Sciurus carolinensis</name>
    <name type="common">Eastern gray squirrel</name>
    <dbReference type="NCBI Taxonomy" id="30640"/>
    <lineage>
        <taxon>Eukaryota</taxon>
        <taxon>Metazoa</taxon>
        <taxon>Chordata</taxon>
        <taxon>Craniata</taxon>
        <taxon>Vertebrata</taxon>
        <taxon>Euteleostomi</taxon>
        <taxon>Mammalia</taxon>
        <taxon>Eutheria</taxon>
        <taxon>Euarchontoglires</taxon>
        <taxon>Glires</taxon>
        <taxon>Rodentia</taxon>
        <taxon>Sciuromorpha</taxon>
        <taxon>Sciuridae</taxon>
        <taxon>Sciurinae</taxon>
        <taxon>Sciurini</taxon>
        <taxon>Sciurus</taxon>
    </lineage>
</organism>
<dbReference type="EMBL" id="JAATJV010148962">
    <property type="protein sequence ID" value="MBZ3870474.1"/>
    <property type="molecule type" value="Genomic_DNA"/>
</dbReference>
<dbReference type="Proteomes" id="UP001166674">
    <property type="component" value="Unassembled WGS sequence"/>
</dbReference>
<proteinExistence type="predicted"/>
<reference evidence="1" key="1">
    <citation type="submission" date="2020-03" db="EMBL/GenBank/DDBJ databases">
        <title>Studies in the Genomics of Life Span.</title>
        <authorList>
            <person name="Glass D."/>
        </authorList>
    </citation>
    <scope>NUCLEOTIDE SEQUENCE</scope>
    <source>
        <strain evidence="1">SUZIE</strain>
        <tissue evidence="1">Muscle</tissue>
    </source>
</reference>
<name>A0AA41MEP0_SCICA</name>
<evidence type="ECO:0000313" key="1">
    <source>
        <dbReference type="EMBL" id="MBZ3870474.1"/>
    </source>
</evidence>
<gene>
    <name evidence="1" type="ORF">SUZIE_108120</name>
</gene>
<protein>
    <submittedName>
        <fullName evidence="1">KAT8 regulatory NSL complex subunit 2</fullName>
    </submittedName>
</protein>